<accession>A0A841LVV5</accession>
<organism evidence="1 2">
    <name type="scientific">Paenochrobactrum gallinarii</name>
    <dbReference type="NCBI Taxonomy" id="643673"/>
    <lineage>
        <taxon>Bacteria</taxon>
        <taxon>Pseudomonadati</taxon>
        <taxon>Pseudomonadota</taxon>
        <taxon>Alphaproteobacteria</taxon>
        <taxon>Hyphomicrobiales</taxon>
        <taxon>Brucellaceae</taxon>
        <taxon>Paenochrobactrum</taxon>
    </lineage>
</organism>
<reference evidence="1 2" key="1">
    <citation type="submission" date="2020-08" db="EMBL/GenBank/DDBJ databases">
        <title>Genomic Encyclopedia of Type Strains, Phase IV (KMG-IV): sequencing the most valuable type-strain genomes for metagenomic binning, comparative biology and taxonomic classification.</title>
        <authorList>
            <person name="Goeker M."/>
        </authorList>
    </citation>
    <scope>NUCLEOTIDE SEQUENCE [LARGE SCALE GENOMIC DNA]</scope>
    <source>
        <strain evidence="1 2">DSM 22336</strain>
    </source>
</reference>
<proteinExistence type="predicted"/>
<evidence type="ECO:0000313" key="2">
    <source>
        <dbReference type="Proteomes" id="UP000555393"/>
    </source>
</evidence>
<sequence length="77" mass="8623">MAYDKYTEREWVVSLKLIEAARNSGQAGVEARLGTIAVKAIRREDADLPPFKWFGYGVIADFIVVYSAGQRNVKSKT</sequence>
<evidence type="ECO:0000313" key="1">
    <source>
        <dbReference type="EMBL" id="MBB6262495.1"/>
    </source>
</evidence>
<protein>
    <submittedName>
        <fullName evidence="1">Uncharacterized protein</fullName>
    </submittedName>
</protein>
<keyword evidence="2" id="KW-1185">Reference proteome</keyword>
<dbReference type="EMBL" id="JACIIU010000035">
    <property type="protein sequence ID" value="MBB6262495.1"/>
    <property type="molecule type" value="Genomic_DNA"/>
</dbReference>
<dbReference type="RefSeq" id="WP_210307162.1">
    <property type="nucleotide sequence ID" value="NZ_JACIIU010000035.1"/>
</dbReference>
<name>A0A841LVV5_9HYPH</name>
<gene>
    <name evidence="1" type="ORF">FHS77_003070</name>
</gene>
<comment type="caution">
    <text evidence="1">The sequence shown here is derived from an EMBL/GenBank/DDBJ whole genome shotgun (WGS) entry which is preliminary data.</text>
</comment>
<dbReference type="Proteomes" id="UP000555393">
    <property type="component" value="Unassembled WGS sequence"/>
</dbReference>
<dbReference type="AlphaFoldDB" id="A0A841LVV5"/>